<sequence length="435" mass="44998">MTITQHTHPPETTTRRARRLTTPALSAFALAAALALSACGSAPTPSAADQHTSHAAHAEAGAEAETAQSRLVLTHDGGMSVLDADTGKVAAELPLSGFNRVSPAGDGRHVLVSTAGGFQVLDMGSWSEKHGDHFHHFTGTPALEELKFPANKPGHVVNHDGRTVLFDDGTGSIQIFNPGDLGQGALPATQEFKTSAAHHGVAVQLAGGELVVTEGTSESRSGVKLLAKPASNGTREVLAESNDCPGVHGEATAQGGAVVVGCQDGLLVVKDGKITKITAPERYGRIGNQAGSDASPVVLGDYKKDKNAELERPATFSLTNTATGTLTLVPINYSYSFRSLARSADGAALILGTDGKLHIHDANSGKESGAVTVVAPWEEPLDWQQPRPAIFVDGTTAYVSEPAKKLLHVVDLGSSTVTASHSLAHTPNEITGISG</sequence>
<dbReference type="AlphaFoldDB" id="A0A2S4A1U5"/>
<dbReference type="SUPFAM" id="SSF50969">
    <property type="entry name" value="YVTN repeat-like/Quinoprotein amine dehydrogenase"/>
    <property type="match status" value="1"/>
</dbReference>
<proteinExistence type="predicted"/>
<evidence type="ECO:0000256" key="1">
    <source>
        <dbReference type="SAM" id="MobiDB-lite"/>
    </source>
</evidence>
<feature type="region of interest" description="Disordered" evidence="1">
    <location>
        <begin position="41"/>
        <end position="63"/>
    </location>
</feature>
<dbReference type="NCBIfam" id="NF038015">
    <property type="entry name" value="AztD"/>
    <property type="match status" value="1"/>
</dbReference>
<evidence type="ECO:0000313" key="2">
    <source>
        <dbReference type="EMBL" id="POH75475.1"/>
    </source>
</evidence>
<dbReference type="Proteomes" id="UP000237061">
    <property type="component" value="Unassembled WGS sequence"/>
</dbReference>
<feature type="compositionally biased region" description="Low complexity" evidence="1">
    <location>
        <begin position="53"/>
        <end position="63"/>
    </location>
</feature>
<name>A0A2S4A1U5_ARTGL</name>
<protein>
    <recommendedName>
        <fullName evidence="4">Secreted protein</fullName>
    </recommendedName>
</protein>
<accession>A0A2S4A1U5</accession>
<dbReference type="InterPro" id="IPR047697">
    <property type="entry name" value="AztD-like"/>
</dbReference>
<comment type="caution">
    <text evidence="2">The sequence shown here is derived from an EMBL/GenBank/DDBJ whole genome shotgun (WGS) entry which is preliminary data.</text>
</comment>
<dbReference type="InterPro" id="IPR011044">
    <property type="entry name" value="Quino_amine_DH_bsu"/>
</dbReference>
<evidence type="ECO:0008006" key="4">
    <source>
        <dbReference type="Google" id="ProtNLM"/>
    </source>
</evidence>
<dbReference type="InterPro" id="IPR015943">
    <property type="entry name" value="WD40/YVTN_repeat-like_dom_sf"/>
</dbReference>
<keyword evidence="3" id="KW-1185">Reference proteome</keyword>
<reference evidence="2 3" key="1">
    <citation type="submission" date="2018-01" db="EMBL/GenBank/DDBJ databases">
        <title>Arthrobacter sp. nov., from glaciers in China.</title>
        <authorList>
            <person name="Liu Q."/>
            <person name="Xin Y.-H."/>
        </authorList>
    </citation>
    <scope>NUCLEOTIDE SEQUENCE [LARGE SCALE GENOMIC DNA]</scope>
    <source>
        <strain evidence="2 3">HLT2-12-2</strain>
    </source>
</reference>
<evidence type="ECO:0000313" key="3">
    <source>
        <dbReference type="Proteomes" id="UP000237061"/>
    </source>
</evidence>
<organism evidence="2 3">
    <name type="scientific">Arthrobacter glacialis</name>
    <dbReference type="NCBI Taxonomy" id="1664"/>
    <lineage>
        <taxon>Bacteria</taxon>
        <taxon>Bacillati</taxon>
        <taxon>Actinomycetota</taxon>
        <taxon>Actinomycetes</taxon>
        <taxon>Micrococcales</taxon>
        <taxon>Micrococcaceae</taxon>
        <taxon>Arthrobacter</taxon>
    </lineage>
</organism>
<dbReference type="RefSeq" id="WP_103464134.1">
    <property type="nucleotide sequence ID" value="NZ_PPXC01000001.1"/>
</dbReference>
<gene>
    <name evidence="2" type="ORF">CVS27_02255</name>
</gene>
<dbReference type="EMBL" id="PPXC01000001">
    <property type="protein sequence ID" value="POH75475.1"/>
    <property type="molecule type" value="Genomic_DNA"/>
</dbReference>
<dbReference type="Gene3D" id="2.130.10.10">
    <property type="entry name" value="YVTN repeat-like/Quinoprotein amine dehydrogenase"/>
    <property type="match status" value="1"/>
</dbReference>